<keyword evidence="4" id="KW-0238">DNA-binding</keyword>
<keyword evidence="2" id="KW-0902">Two-component regulatory system</keyword>
<dbReference type="SMART" id="SM00448">
    <property type="entry name" value="REC"/>
    <property type="match status" value="1"/>
</dbReference>
<feature type="domain" description="Response regulatory" evidence="7">
    <location>
        <begin position="11"/>
        <end position="126"/>
    </location>
</feature>
<dbReference type="Proteomes" id="UP001302222">
    <property type="component" value="Unassembled WGS sequence"/>
</dbReference>
<dbReference type="InterPro" id="IPR001789">
    <property type="entry name" value="Sig_transdc_resp-reg_receiver"/>
</dbReference>
<dbReference type="InterPro" id="IPR007492">
    <property type="entry name" value="LytTR_DNA-bd_dom"/>
</dbReference>
<evidence type="ECO:0000256" key="4">
    <source>
        <dbReference type="ARBA" id="ARBA00023125"/>
    </source>
</evidence>
<dbReference type="SMART" id="SM00850">
    <property type="entry name" value="LytTR"/>
    <property type="match status" value="1"/>
</dbReference>
<feature type="modified residue" description="4-aspartylphosphate" evidence="6">
    <location>
        <position position="61"/>
    </location>
</feature>
<evidence type="ECO:0000256" key="2">
    <source>
        <dbReference type="ARBA" id="ARBA00023012"/>
    </source>
</evidence>
<evidence type="ECO:0000256" key="6">
    <source>
        <dbReference type="PROSITE-ProRule" id="PRU00169"/>
    </source>
</evidence>
<dbReference type="PANTHER" id="PTHR48111:SF1">
    <property type="entry name" value="TWO-COMPONENT RESPONSE REGULATOR ORR33"/>
    <property type="match status" value="1"/>
</dbReference>
<keyword evidence="5" id="KW-0804">Transcription</keyword>
<proteinExistence type="predicted"/>
<dbReference type="Gene3D" id="3.40.50.2300">
    <property type="match status" value="1"/>
</dbReference>
<protein>
    <submittedName>
        <fullName evidence="8">Response regulator</fullName>
    </submittedName>
</protein>
<dbReference type="PROSITE" id="PS50110">
    <property type="entry name" value="RESPONSE_REGULATORY"/>
    <property type="match status" value="1"/>
</dbReference>
<accession>A0ABU5SKY3</accession>
<evidence type="ECO:0000256" key="5">
    <source>
        <dbReference type="ARBA" id="ARBA00023163"/>
    </source>
</evidence>
<keyword evidence="9" id="KW-1185">Reference proteome</keyword>
<keyword evidence="1 6" id="KW-0597">Phosphoprotein</keyword>
<dbReference type="Gene3D" id="2.40.50.1020">
    <property type="entry name" value="LytTr DNA-binding domain"/>
    <property type="match status" value="1"/>
</dbReference>
<dbReference type="PANTHER" id="PTHR48111">
    <property type="entry name" value="REGULATOR OF RPOS"/>
    <property type="match status" value="1"/>
</dbReference>
<keyword evidence="3" id="KW-0805">Transcription regulation</keyword>
<dbReference type="InterPro" id="IPR039420">
    <property type="entry name" value="WalR-like"/>
</dbReference>
<evidence type="ECO:0000259" key="7">
    <source>
        <dbReference type="PROSITE" id="PS50110"/>
    </source>
</evidence>
<evidence type="ECO:0000313" key="8">
    <source>
        <dbReference type="EMBL" id="MEA5427963.1"/>
    </source>
</evidence>
<reference evidence="8 9" key="1">
    <citation type="submission" date="2023-12" db="EMBL/GenBank/DDBJ databases">
        <title>Novel species of the genus Arcicella isolated from rivers.</title>
        <authorList>
            <person name="Lu H."/>
        </authorList>
    </citation>
    <scope>NUCLEOTIDE SEQUENCE [LARGE SCALE GENOMIC DNA]</scope>
    <source>
        <strain evidence="8 9">DC25W</strain>
    </source>
</reference>
<name>A0ABU5SKY3_9BACT</name>
<organism evidence="8 9">
    <name type="scientific">Arcicella lustrica</name>
    <dbReference type="NCBI Taxonomy" id="2984196"/>
    <lineage>
        <taxon>Bacteria</taxon>
        <taxon>Pseudomonadati</taxon>
        <taxon>Bacteroidota</taxon>
        <taxon>Cytophagia</taxon>
        <taxon>Cytophagales</taxon>
        <taxon>Flectobacillaceae</taxon>
        <taxon>Arcicella</taxon>
    </lineage>
</organism>
<dbReference type="CDD" id="cd17534">
    <property type="entry name" value="REC_DC-like"/>
    <property type="match status" value="1"/>
</dbReference>
<gene>
    <name evidence="8" type="ORF">VB798_15325</name>
</gene>
<evidence type="ECO:0000256" key="3">
    <source>
        <dbReference type="ARBA" id="ARBA00023015"/>
    </source>
</evidence>
<dbReference type="EMBL" id="JAYGIM010000011">
    <property type="protein sequence ID" value="MEA5427963.1"/>
    <property type="molecule type" value="Genomic_DNA"/>
</dbReference>
<evidence type="ECO:0000313" key="9">
    <source>
        <dbReference type="Proteomes" id="UP001302222"/>
    </source>
</evidence>
<dbReference type="Pfam" id="PF00072">
    <property type="entry name" value="Response_reg"/>
    <property type="match status" value="1"/>
</dbReference>
<dbReference type="InterPro" id="IPR011006">
    <property type="entry name" value="CheY-like_superfamily"/>
</dbReference>
<evidence type="ECO:0000256" key="1">
    <source>
        <dbReference type="ARBA" id="ARBA00022553"/>
    </source>
</evidence>
<dbReference type="Pfam" id="PF04397">
    <property type="entry name" value="LytTR"/>
    <property type="match status" value="1"/>
</dbReference>
<dbReference type="RefSeq" id="WP_323259849.1">
    <property type="nucleotide sequence ID" value="NZ_JAYGIM010000011.1"/>
</dbReference>
<comment type="caution">
    <text evidence="8">The sequence shown here is derived from an EMBL/GenBank/DDBJ whole genome shotgun (WGS) entry which is preliminary data.</text>
</comment>
<sequence>MNSVTIPDKIRILIVEDEGIVALELQESLEQEGFEVVAVADNAIDAIAIIKKEDIDLILLDIHIKGELDGIQTAIRINQLKNLPIIYLTAYADSETFERAKATKPSAYLIKPFRINDLRRAIDLALFHFVNQTTPTEVKEKTPEKRRNIEQDSILHFNNAIFIKQNYKYNKINVEDIQYLKADGNYTYIQTVEKRHIIKYSLQNIIDILSTDKLVRVHRSFAINMSQLTSFNENQLFLGQEEIPIGRNYKEAFLQLFKSY</sequence>
<dbReference type="SUPFAM" id="SSF52172">
    <property type="entry name" value="CheY-like"/>
    <property type="match status" value="1"/>
</dbReference>